<dbReference type="GO" id="GO:0055085">
    <property type="term" value="P:transmembrane transport"/>
    <property type="evidence" value="ECO:0007669"/>
    <property type="project" value="UniProtKB-UniRule"/>
</dbReference>
<dbReference type="PANTHER" id="PTHR46795:SF2">
    <property type="entry name" value="ABC TRANSPORTER, PERMEASE PROTEIN"/>
    <property type="match status" value="1"/>
</dbReference>
<dbReference type="AlphaFoldDB" id="A0A917M2L3"/>
<feature type="transmembrane region" description="Helical" evidence="6">
    <location>
        <begin position="281"/>
        <end position="300"/>
    </location>
</feature>
<feature type="transmembrane region" description="Helical" evidence="6">
    <location>
        <begin position="226"/>
        <end position="249"/>
    </location>
</feature>
<keyword evidence="5 6" id="KW-0472">Membrane</keyword>
<comment type="subcellular location">
    <subcellularLocation>
        <location evidence="1 6">Cell membrane</location>
        <topology evidence="1 6">Multi-pass membrane protein</topology>
    </subcellularLocation>
</comment>
<protein>
    <submittedName>
        <fullName evidence="8">ABC transporter permease</fullName>
    </submittedName>
</protein>
<feature type="transmembrane region" description="Helical" evidence="6">
    <location>
        <begin position="196"/>
        <end position="214"/>
    </location>
</feature>
<dbReference type="InterPro" id="IPR052536">
    <property type="entry name" value="ABC-4_Integral_Memb_Prot"/>
</dbReference>
<dbReference type="EMBL" id="BMHY01000004">
    <property type="protein sequence ID" value="GGG71058.1"/>
    <property type="molecule type" value="Genomic_DNA"/>
</dbReference>
<evidence type="ECO:0000256" key="6">
    <source>
        <dbReference type="PIRNR" id="PIRNR018968"/>
    </source>
</evidence>
<dbReference type="InterPro" id="IPR027022">
    <property type="entry name" value="ABC_permease_BceB-typ"/>
</dbReference>
<gene>
    <name evidence="8" type="ORF">GCM10010918_28160</name>
</gene>
<evidence type="ECO:0000256" key="3">
    <source>
        <dbReference type="ARBA" id="ARBA00022692"/>
    </source>
</evidence>
<dbReference type="RefSeq" id="WP_188889794.1">
    <property type="nucleotide sequence ID" value="NZ_BMHY01000004.1"/>
</dbReference>
<evidence type="ECO:0000256" key="1">
    <source>
        <dbReference type="ARBA" id="ARBA00004651"/>
    </source>
</evidence>
<dbReference type="Proteomes" id="UP000600247">
    <property type="component" value="Unassembled WGS sequence"/>
</dbReference>
<feature type="transmembrane region" description="Helical" evidence="6">
    <location>
        <begin position="584"/>
        <end position="604"/>
    </location>
</feature>
<feature type="domain" description="ABC3 transporter permease C-terminal" evidence="7">
    <location>
        <begin position="63"/>
        <end position="174"/>
    </location>
</feature>
<comment type="caution">
    <text evidence="8">The sequence shown here is derived from an EMBL/GenBank/DDBJ whole genome shotgun (WGS) entry which is preliminary data.</text>
</comment>
<organism evidence="8 9">
    <name type="scientific">Paenibacillus radicis</name>
    <name type="common">ex Gao et al. 2016</name>
    <dbReference type="NCBI Taxonomy" id="1737354"/>
    <lineage>
        <taxon>Bacteria</taxon>
        <taxon>Bacillati</taxon>
        <taxon>Bacillota</taxon>
        <taxon>Bacilli</taxon>
        <taxon>Bacillales</taxon>
        <taxon>Paenibacillaceae</taxon>
        <taxon>Paenibacillus</taxon>
    </lineage>
</organism>
<feature type="transmembrane region" description="Helical" evidence="6">
    <location>
        <begin position="103"/>
        <end position="131"/>
    </location>
</feature>
<feature type="transmembrane region" description="Helical" evidence="6">
    <location>
        <begin position="610"/>
        <end position="636"/>
    </location>
</feature>
<feature type="transmembrane region" description="Helical" evidence="6">
    <location>
        <begin position="151"/>
        <end position="175"/>
    </location>
</feature>
<proteinExistence type="inferred from homology"/>
<evidence type="ECO:0000256" key="5">
    <source>
        <dbReference type="ARBA" id="ARBA00023136"/>
    </source>
</evidence>
<accession>A0A917M2L3</accession>
<evidence type="ECO:0000256" key="2">
    <source>
        <dbReference type="ARBA" id="ARBA00022475"/>
    </source>
</evidence>
<keyword evidence="2 6" id="KW-1003">Cell membrane</keyword>
<dbReference type="PANTHER" id="PTHR46795">
    <property type="entry name" value="ABC TRANSPORTER PERMEASE-RELATED-RELATED"/>
    <property type="match status" value="1"/>
</dbReference>
<keyword evidence="4 6" id="KW-1133">Transmembrane helix</keyword>
<dbReference type="GO" id="GO:0005886">
    <property type="term" value="C:plasma membrane"/>
    <property type="evidence" value="ECO:0007669"/>
    <property type="project" value="UniProtKB-SubCell"/>
</dbReference>
<sequence>MTFLSFALRNVVRNKRTYAAYFISSAFSVMIFFVCALFTSHPAIKGGLLADSAVNAMVGAEWILYAFAFLFVLYSVSSFLNSRSREFGIYRMHGMTTRQLGHLVFWENMLIGIAAIGLGIIAGLLTGKLFLMVCSAFLDIPSLPFQVTWSPLLWTIGSFAALFVAISLITSAMLGSSRLVDLFQAGQRPKANQKPSTVLALLAIILLAASYALAATSAATTVYYRVIPVVAMTIVGTYLLYAQLIGLAVQRLKRYRPLSWRRTNVVTIASLAHRFKDNARMFFMVTILSTVSFCSVGVFASTHTLLRSFLEDYPAAIAYVAKQGSQVGENHVEQLKAELASKGIDYQIAEMPIHYVEVRAANTPKRLRTLPIIRFSDYKTAVELAGHAFDEKQLQGGEGLVILTTQRERSYISARKMDSYLLMDQPDITIHETGYTTHVPIPNYLSAKLDIELEAEFGGIVVSDDLFERIVPDSVDRYTGFYVPDYKETAGIGAQLAKDGLVRYQSGAPYAITVSGTLYEVQRSLYSMMLLVSLLIGAMFFIAAGSFLYFRLYSDLDYDRRQYAMIAKLGLTDKELSAIVTRQLAILFFVPTGVAVVHSLFAFAALQTMFYLSIAAELGIVLASFIAAQLAYFYFIRQRYLRNLRKRMS</sequence>
<dbReference type="Pfam" id="PF02687">
    <property type="entry name" value="FtsX"/>
    <property type="match status" value="1"/>
</dbReference>
<comment type="similarity">
    <text evidence="6">Belongs to the ABC-4 integral membrane protein family.</text>
</comment>
<evidence type="ECO:0000313" key="9">
    <source>
        <dbReference type="Proteomes" id="UP000600247"/>
    </source>
</evidence>
<evidence type="ECO:0000313" key="8">
    <source>
        <dbReference type="EMBL" id="GGG71058.1"/>
    </source>
</evidence>
<keyword evidence="9" id="KW-1185">Reference proteome</keyword>
<reference evidence="8 9" key="1">
    <citation type="journal article" date="2014" name="Int. J. Syst. Evol. Microbiol.">
        <title>Complete genome sequence of Corynebacterium casei LMG S-19264T (=DSM 44701T), isolated from a smear-ripened cheese.</title>
        <authorList>
            <consortium name="US DOE Joint Genome Institute (JGI-PGF)"/>
            <person name="Walter F."/>
            <person name="Albersmeier A."/>
            <person name="Kalinowski J."/>
            <person name="Ruckert C."/>
        </authorList>
    </citation>
    <scope>NUCLEOTIDE SEQUENCE [LARGE SCALE GENOMIC DNA]</scope>
    <source>
        <strain evidence="8 9">CGMCC 1.15286</strain>
    </source>
</reference>
<evidence type="ECO:0000256" key="4">
    <source>
        <dbReference type="ARBA" id="ARBA00022989"/>
    </source>
</evidence>
<dbReference type="InterPro" id="IPR003838">
    <property type="entry name" value="ABC3_permease_C"/>
</dbReference>
<name>A0A917M2L3_9BACL</name>
<feature type="transmembrane region" description="Helical" evidence="6">
    <location>
        <begin position="20"/>
        <end position="42"/>
    </location>
</feature>
<feature type="transmembrane region" description="Helical" evidence="6">
    <location>
        <begin position="525"/>
        <end position="550"/>
    </location>
</feature>
<evidence type="ECO:0000259" key="7">
    <source>
        <dbReference type="Pfam" id="PF02687"/>
    </source>
</evidence>
<keyword evidence="3 6" id="KW-0812">Transmembrane</keyword>
<feature type="transmembrane region" description="Helical" evidence="6">
    <location>
        <begin position="62"/>
        <end position="82"/>
    </location>
</feature>
<dbReference type="PIRSF" id="PIRSF018968">
    <property type="entry name" value="ABC_permease_BceB"/>
    <property type="match status" value="1"/>
</dbReference>
<keyword evidence="6" id="KW-0813">Transport</keyword>